<dbReference type="Proteomes" id="UP000593579">
    <property type="component" value="Unassembled WGS sequence"/>
</dbReference>
<accession>A0A7J9CYU8</accession>
<name>A0A7J9CYU8_GOSGO</name>
<proteinExistence type="predicted"/>
<comment type="caution">
    <text evidence="1">The sequence shown here is derived from an EMBL/GenBank/DDBJ whole genome shotgun (WGS) entry which is preliminary data.</text>
</comment>
<organism evidence="1 2">
    <name type="scientific">Gossypium gossypioides</name>
    <name type="common">Mexican cotton</name>
    <name type="synonym">Selera gossypioides</name>
    <dbReference type="NCBI Taxonomy" id="34282"/>
    <lineage>
        <taxon>Eukaryota</taxon>
        <taxon>Viridiplantae</taxon>
        <taxon>Streptophyta</taxon>
        <taxon>Embryophyta</taxon>
        <taxon>Tracheophyta</taxon>
        <taxon>Spermatophyta</taxon>
        <taxon>Magnoliopsida</taxon>
        <taxon>eudicotyledons</taxon>
        <taxon>Gunneridae</taxon>
        <taxon>Pentapetalae</taxon>
        <taxon>rosids</taxon>
        <taxon>malvids</taxon>
        <taxon>Malvales</taxon>
        <taxon>Malvaceae</taxon>
        <taxon>Malvoideae</taxon>
        <taxon>Gossypium</taxon>
    </lineage>
</organism>
<keyword evidence="2" id="KW-1185">Reference proteome</keyword>
<evidence type="ECO:0000313" key="2">
    <source>
        <dbReference type="Proteomes" id="UP000593579"/>
    </source>
</evidence>
<evidence type="ECO:0000313" key="1">
    <source>
        <dbReference type="EMBL" id="MBA0753643.1"/>
    </source>
</evidence>
<sequence>MFGTLLVEFLYRILRMVNFYFDFILKLMRIEWRELGHNEIFFPIRAINPNQECDFKWYISLCAQSRRIVAWMSRFLVEDGGEKGSSYGNSNINNG</sequence>
<gene>
    <name evidence="1" type="ORF">Gogos_022291</name>
</gene>
<reference evidence="1 2" key="1">
    <citation type="journal article" date="2019" name="Genome Biol. Evol.">
        <title>Insights into the evolution of the New World diploid cottons (Gossypium, subgenus Houzingenia) based on genome sequencing.</title>
        <authorList>
            <person name="Grover C.E."/>
            <person name="Arick M.A. 2nd"/>
            <person name="Thrash A."/>
            <person name="Conover J.L."/>
            <person name="Sanders W.S."/>
            <person name="Peterson D.G."/>
            <person name="Frelichowski J.E."/>
            <person name="Scheffler J.A."/>
            <person name="Scheffler B.E."/>
            <person name="Wendel J.F."/>
        </authorList>
    </citation>
    <scope>NUCLEOTIDE SEQUENCE [LARGE SCALE GENOMIC DNA]</scope>
    <source>
        <strain evidence="1">5</strain>
        <tissue evidence="1">Leaf</tissue>
    </source>
</reference>
<dbReference type="EMBL" id="JABEZY010257280">
    <property type="protein sequence ID" value="MBA0753643.1"/>
    <property type="molecule type" value="Genomic_DNA"/>
</dbReference>
<dbReference type="AlphaFoldDB" id="A0A7J9CYU8"/>
<protein>
    <submittedName>
        <fullName evidence="1">Uncharacterized protein</fullName>
    </submittedName>
</protein>